<dbReference type="VEuPathDB" id="VectorBase:SCAU000968"/>
<dbReference type="Pfam" id="PF00561">
    <property type="entry name" value="Abhydrolase_1"/>
    <property type="match status" value="1"/>
</dbReference>
<accession>A0A1I8NPR3</accession>
<reference evidence="4" key="1">
    <citation type="submission" date="2020-05" db="UniProtKB">
        <authorList>
            <consortium name="EnsemblMetazoa"/>
        </authorList>
    </citation>
    <scope>IDENTIFICATION</scope>
    <source>
        <strain evidence="4">USDA</strain>
    </source>
</reference>
<sequence length="314" mass="35882">MHEEIRIPIGLGYIAGRWYGNRNERPILALHGWQDNAGSFALLAPLLSRQVAILAIDLPGHGRSFHNPPGVMYRTMDYIRAVKEVAGHFKWPKVSLLSHSMGTSIAYMFAALYPQLVDVMVNIDIVHCRYHPLEWQIKALAYTTDKYVVEIERKLAKNGKKPPTYKFENLEKLLHEGSGQSIDIEKTKYVLERNIAAVNPGVEDEFYFSRDGAIKYFQEFNTEPGLCIAMAKRMLNIKWLILKAKDSEHINEDSSLTQEVLQILKSNNPVFAYHVVPNAKHHCHLNNADRVADYISPFLAKHRPPEILNVENKL</sequence>
<proteinExistence type="inferred from homology"/>
<name>A0A1I8NPR3_STOCA</name>
<dbReference type="Gene3D" id="3.40.50.1820">
    <property type="entry name" value="alpha/beta hydrolase"/>
    <property type="match status" value="1"/>
</dbReference>
<feature type="domain" description="AB hydrolase-1" evidence="3">
    <location>
        <begin position="26"/>
        <end position="131"/>
    </location>
</feature>
<organism evidence="4 5">
    <name type="scientific">Stomoxys calcitrans</name>
    <name type="common">Stable fly</name>
    <name type="synonym">Conops calcitrans</name>
    <dbReference type="NCBI Taxonomy" id="35570"/>
    <lineage>
        <taxon>Eukaryota</taxon>
        <taxon>Metazoa</taxon>
        <taxon>Ecdysozoa</taxon>
        <taxon>Arthropoda</taxon>
        <taxon>Hexapoda</taxon>
        <taxon>Insecta</taxon>
        <taxon>Pterygota</taxon>
        <taxon>Neoptera</taxon>
        <taxon>Endopterygota</taxon>
        <taxon>Diptera</taxon>
        <taxon>Brachycera</taxon>
        <taxon>Muscomorpha</taxon>
        <taxon>Muscoidea</taxon>
        <taxon>Muscidae</taxon>
        <taxon>Stomoxys</taxon>
    </lineage>
</organism>
<dbReference type="InterPro" id="IPR000073">
    <property type="entry name" value="AB_hydrolase_1"/>
</dbReference>
<dbReference type="Proteomes" id="UP000095300">
    <property type="component" value="Unassembled WGS sequence"/>
</dbReference>
<dbReference type="AlphaFoldDB" id="A0A1I8NPR3"/>
<dbReference type="GO" id="GO:0016787">
    <property type="term" value="F:hydrolase activity"/>
    <property type="evidence" value="ECO:0007669"/>
    <property type="project" value="UniProtKB-KW"/>
</dbReference>
<dbReference type="PANTHER" id="PTHR43798:SF14">
    <property type="entry name" value="SERINE HYDROLASE-LIKE PROTEIN DDB_G0286239"/>
    <property type="match status" value="1"/>
</dbReference>
<evidence type="ECO:0000313" key="5">
    <source>
        <dbReference type="Proteomes" id="UP000095300"/>
    </source>
</evidence>
<evidence type="ECO:0000256" key="2">
    <source>
        <dbReference type="ARBA" id="ARBA00022801"/>
    </source>
</evidence>
<evidence type="ECO:0000313" key="4">
    <source>
        <dbReference type="EnsemblMetazoa" id="SCAU000968-PA"/>
    </source>
</evidence>
<gene>
    <name evidence="4" type="primary">106093996</name>
</gene>
<keyword evidence="2" id="KW-0378">Hydrolase</keyword>
<dbReference type="SUPFAM" id="SSF53474">
    <property type="entry name" value="alpha/beta-Hydrolases"/>
    <property type="match status" value="1"/>
</dbReference>
<dbReference type="KEGG" id="scac:106093996"/>
<comment type="similarity">
    <text evidence="1">Belongs to the AB hydrolase superfamily.</text>
</comment>
<dbReference type="GO" id="GO:0016020">
    <property type="term" value="C:membrane"/>
    <property type="evidence" value="ECO:0007669"/>
    <property type="project" value="TreeGrafter"/>
</dbReference>
<keyword evidence="5" id="KW-1185">Reference proteome</keyword>
<protein>
    <recommendedName>
        <fullName evidence="3">AB hydrolase-1 domain-containing protein</fullName>
    </recommendedName>
</protein>
<dbReference type="InterPro" id="IPR029058">
    <property type="entry name" value="AB_hydrolase_fold"/>
</dbReference>
<dbReference type="OrthoDB" id="190201at2759"/>
<dbReference type="PANTHER" id="PTHR43798">
    <property type="entry name" value="MONOACYLGLYCEROL LIPASE"/>
    <property type="match status" value="1"/>
</dbReference>
<evidence type="ECO:0000259" key="3">
    <source>
        <dbReference type="Pfam" id="PF00561"/>
    </source>
</evidence>
<dbReference type="STRING" id="35570.A0A1I8NPR3"/>
<evidence type="ECO:0000256" key="1">
    <source>
        <dbReference type="ARBA" id="ARBA00008645"/>
    </source>
</evidence>
<dbReference type="EnsemblMetazoa" id="SCAU000968-RA">
    <property type="protein sequence ID" value="SCAU000968-PA"/>
    <property type="gene ID" value="SCAU000968"/>
</dbReference>
<dbReference type="InterPro" id="IPR050266">
    <property type="entry name" value="AB_hydrolase_sf"/>
</dbReference>